<accession>A0AA38RI09</accession>
<comment type="caution">
    <text evidence="2">The sequence shown here is derived from an EMBL/GenBank/DDBJ whole genome shotgun (WGS) entry which is preliminary data.</text>
</comment>
<dbReference type="AlphaFoldDB" id="A0AA38RI09"/>
<name>A0AA38RI09_9PEZI</name>
<gene>
    <name evidence="2" type="ORF">NKR23_g4991</name>
</gene>
<feature type="domain" description="DUF7730" evidence="1">
    <location>
        <begin position="83"/>
        <end position="205"/>
    </location>
</feature>
<dbReference type="Proteomes" id="UP001174694">
    <property type="component" value="Unassembled WGS sequence"/>
</dbReference>
<proteinExistence type="predicted"/>
<evidence type="ECO:0000259" key="1">
    <source>
        <dbReference type="Pfam" id="PF24864"/>
    </source>
</evidence>
<dbReference type="InterPro" id="IPR056632">
    <property type="entry name" value="DUF7730"/>
</dbReference>
<evidence type="ECO:0000313" key="2">
    <source>
        <dbReference type="EMBL" id="KAJ9148465.1"/>
    </source>
</evidence>
<dbReference type="Pfam" id="PF24864">
    <property type="entry name" value="DUF7730"/>
    <property type="match status" value="1"/>
</dbReference>
<evidence type="ECO:0000313" key="3">
    <source>
        <dbReference type="Proteomes" id="UP001174694"/>
    </source>
</evidence>
<dbReference type="EMBL" id="JANBVO010000012">
    <property type="protein sequence ID" value="KAJ9148465.1"/>
    <property type="molecule type" value="Genomic_DNA"/>
</dbReference>
<reference evidence="2" key="1">
    <citation type="submission" date="2022-07" db="EMBL/GenBank/DDBJ databases">
        <title>Fungi with potential for degradation of polypropylene.</title>
        <authorList>
            <person name="Gostincar C."/>
        </authorList>
    </citation>
    <scope>NUCLEOTIDE SEQUENCE</scope>
    <source>
        <strain evidence="2">EXF-13308</strain>
    </source>
</reference>
<organism evidence="2 3">
    <name type="scientific">Pleurostoma richardsiae</name>
    <dbReference type="NCBI Taxonomy" id="41990"/>
    <lineage>
        <taxon>Eukaryota</taxon>
        <taxon>Fungi</taxon>
        <taxon>Dikarya</taxon>
        <taxon>Ascomycota</taxon>
        <taxon>Pezizomycotina</taxon>
        <taxon>Sordariomycetes</taxon>
        <taxon>Sordariomycetidae</taxon>
        <taxon>Calosphaeriales</taxon>
        <taxon>Pleurostomataceae</taxon>
        <taxon>Pleurostoma</taxon>
    </lineage>
</organism>
<sequence>MDASLDDPSTKSSTRDLRDSRIAHAEMAMETTSAGASLLALSLVVREEIYSNIIGPFHALLDPITIDENQLRRKPRQPGVTSAAQATRCLPLLLACRQISHETSMFLSRAYYRVNTFKFTSLSACTPWLAYIGAANAQAITRMVFVLVKLPTFTPSRSSRASGLGATHQWAGFVQSLKLRCPVLRELEIVKADDHPETWGATWLVVGEARDKLRSLRMLRLTVLRKTAETMALAVYPVGR</sequence>
<protein>
    <recommendedName>
        <fullName evidence="1">DUF7730 domain-containing protein</fullName>
    </recommendedName>
</protein>
<keyword evidence="3" id="KW-1185">Reference proteome</keyword>